<evidence type="ECO:0000313" key="2">
    <source>
        <dbReference type="Proteomes" id="UP000448877"/>
    </source>
</evidence>
<comment type="caution">
    <text evidence="1">The sequence shown here is derived from an EMBL/GenBank/DDBJ whole genome shotgun (WGS) entry which is preliminary data.</text>
</comment>
<dbReference type="GeneID" id="66306964"/>
<dbReference type="RefSeq" id="WP_060407792.1">
    <property type="nucleotide sequence ID" value="NZ_CABMLT010000006.1"/>
</dbReference>
<name>A0A125MGV3_9BACE</name>
<accession>A0A125MGV3</accession>
<gene>
    <name evidence="1" type="ORF">F2Y81_02180</name>
</gene>
<organism evidence="1 2">
    <name type="scientific">Bacteroides cellulosilyticus</name>
    <dbReference type="NCBI Taxonomy" id="246787"/>
    <lineage>
        <taxon>Bacteria</taxon>
        <taxon>Pseudomonadati</taxon>
        <taxon>Bacteroidota</taxon>
        <taxon>Bacteroidia</taxon>
        <taxon>Bacteroidales</taxon>
        <taxon>Bacteroidaceae</taxon>
        <taxon>Bacteroides</taxon>
    </lineage>
</organism>
<protein>
    <submittedName>
        <fullName evidence="1">Uncharacterized protein</fullName>
    </submittedName>
</protein>
<reference evidence="1 2" key="1">
    <citation type="journal article" date="2019" name="Nat. Med.">
        <title>A library of human gut bacterial isolates paired with longitudinal multiomics data enables mechanistic microbiome research.</title>
        <authorList>
            <person name="Poyet M."/>
            <person name="Groussin M."/>
            <person name="Gibbons S.M."/>
            <person name="Avila-Pacheco J."/>
            <person name="Jiang X."/>
            <person name="Kearney S.M."/>
            <person name="Perrotta A.R."/>
            <person name="Berdy B."/>
            <person name="Zhao S."/>
            <person name="Lieberman T.D."/>
            <person name="Swanson P.K."/>
            <person name="Smith M."/>
            <person name="Roesemann S."/>
            <person name="Alexander J.E."/>
            <person name="Rich S.A."/>
            <person name="Livny J."/>
            <person name="Vlamakis H."/>
            <person name="Clish C."/>
            <person name="Bullock K."/>
            <person name="Deik A."/>
            <person name="Scott J."/>
            <person name="Pierce K.A."/>
            <person name="Xavier R.J."/>
            <person name="Alm E.J."/>
        </authorList>
    </citation>
    <scope>NUCLEOTIDE SEQUENCE [LARGE SCALE GENOMIC DNA]</scope>
    <source>
        <strain evidence="1 2">BIOML-A6</strain>
    </source>
</reference>
<sequence>MKPIDKIEWKEHRAKEEQLLEYVSLLEQIYVPDFNYDDPSESGFISVKESDVSPEEWERMLNQPSVHGISDVLIILAKRYNEGAITQYFNYDSYIKNELIQNFIKDLELDADKFWFLILFIYDYSWHYCMDGIDAEDSPYEQLMKFTYPILECVENFDPKKGTTLTTPIKLQLSIEGWKKDIIIDNPTAIHYIASACWKAIKKDDTIERSSVMNHKEKLDSSTPIHDSAYIYYFAMMFLNFFNMQPTIVAKRRKGANYSTKEKDLVCQLIAFTRISTKDCWKRTDNDTLKSFLRQYKGLNVSRTINSIYPSVRM</sequence>
<dbReference type="EMBL" id="VVYV01000002">
    <property type="protein sequence ID" value="KAA5423403.1"/>
    <property type="molecule type" value="Genomic_DNA"/>
</dbReference>
<proteinExistence type="predicted"/>
<evidence type="ECO:0000313" key="1">
    <source>
        <dbReference type="EMBL" id="KAA5423403.1"/>
    </source>
</evidence>
<dbReference type="Proteomes" id="UP000448877">
    <property type="component" value="Unassembled WGS sequence"/>
</dbReference>
<dbReference type="AlphaFoldDB" id="A0A125MGV3"/>